<reference evidence="4" key="2">
    <citation type="submission" date="2025-08" db="UniProtKB">
        <authorList>
            <consortium name="RefSeq"/>
        </authorList>
    </citation>
    <scope>IDENTIFICATION</scope>
    <source>
        <tissue evidence="4">Leaf</tissue>
    </source>
</reference>
<dbReference type="PANTHER" id="PTHR37206:SF5">
    <property type="entry name" value="TRANSMEMBRANE PROTEIN"/>
    <property type="match status" value="1"/>
</dbReference>
<keyword evidence="2" id="KW-0472">Membrane</keyword>
<proteinExistence type="predicted"/>
<keyword evidence="3" id="KW-1185">Reference proteome</keyword>
<gene>
    <name evidence="4" type="primary">LOC104734795</name>
</gene>
<sequence length="241" mass="27246">MTEDEEQLIGPLDPSSSMVVIRDSPIHDDVVFPPIYHENLVVDSSIYGVDTYLESPSESSSPSSSSRHSGSSSSSFSLFPSDSDVLPSEFDRKSPSETEQKSPPLLLVVGESPPYDSDKQPKSPRVPSKQGGGDSDGKQLNREIDVFGDWWELLLVRVYSKLKNLVTWFSVTLRPFYPVLAIGIWWWMRARSRRKLVKGGTTDHLRDAIKERDERIVQLLHQIAQMNELLIKHHKDIVSRS</sequence>
<feature type="region of interest" description="Disordered" evidence="1">
    <location>
        <begin position="53"/>
        <end position="140"/>
    </location>
</feature>
<evidence type="ECO:0000313" key="4">
    <source>
        <dbReference type="RefSeq" id="XP_010452741.1"/>
    </source>
</evidence>
<dbReference type="PANTHER" id="PTHR37206">
    <property type="entry name" value="TRANSMEMBRANE PROTEIN"/>
    <property type="match status" value="1"/>
</dbReference>
<keyword evidence="2" id="KW-1133">Transmembrane helix</keyword>
<dbReference type="Proteomes" id="UP000694864">
    <property type="component" value="Chromosome 13"/>
</dbReference>
<feature type="compositionally biased region" description="Low complexity" evidence="1">
    <location>
        <begin position="55"/>
        <end position="83"/>
    </location>
</feature>
<evidence type="ECO:0000256" key="2">
    <source>
        <dbReference type="SAM" id="Phobius"/>
    </source>
</evidence>
<evidence type="ECO:0000256" key="1">
    <source>
        <dbReference type="SAM" id="MobiDB-lite"/>
    </source>
</evidence>
<accession>A0ABM0V909</accession>
<dbReference type="RefSeq" id="XP_010452741.1">
    <property type="nucleotide sequence ID" value="XM_010454439.2"/>
</dbReference>
<feature type="transmembrane region" description="Helical" evidence="2">
    <location>
        <begin position="165"/>
        <end position="188"/>
    </location>
</feature>
<feature type="compositionally biased region" description="Basic and acidic residues" evidence="1">
    <location>
        <begin position="89"/>
        <end position="100"/>
    </location>
</feature>
<name>A0ABM0V909_CAMSA</name>
<keyword evidence="2" id="KW-0812">Transmembrane</keyword>
<reference evidence="3" key="1">
    <citation type="journal article" date="2014" name="Nat. Commun.">
        <title>The emerging biofuel crop Camelina sativa retains a highly undifferentiated hexaploid genome structure.</title>
        <authorList>
            <person name="Kagale S."/>
            <person name="Koh C."/>
            <person name="Nixon J."/>
            <person name="Bollina V."/>
            <person name="Clarke W.E."/>
            <person name="Tuteja R."/>
            <person name="Spillane C."/>
            <person name="Robinson S.J."/>
            <person name="Links M.G."/>
            <person name="Clarke C."/>
            <person name="Higgins E.E."/>
            <person name="Huebert T."/>
            <person name="Sharpe A.G."/>
            <person name="Parkin I.A."/>
        </authorList>
    </citation>
    <scope>NUCLEOTIDE SEQUENCE [LARGE SCALE GENOMIC DNA]</scope>
    <source>
        <strain evidence="3">cv. DH55</strain>
    </source>
</reference>
<protein>
    <submittedName>
        <fullName evidence="4">Uncharacterized protein LOC104734795</fullName>
    </submittedName>
</protein>
<organism evidence="3 4">
    <name type="scientific">Camelina sativa</name>
    <name type="common">False flax</name>
    <name type="synonym">Myagrum sativum</name>
    <dbReference type="NCBI Taxonomy" id="90675"/>
    <lineage>
        <taxon>Eukaryota</taxon>
        <taxon>Viridiplantae</taxon>
        <taxon>Streptophyta</taxon>
        <taxon>Embryophyta</taxon>
        <taxon>Tracheophyta</taxon>
        <taxon>Spermatophyta</taxon>
        <taxon>Magnoliopsida</taxon>
        <taxon>eudicotyledons</taxon>
        <taxon>Gunneridae</taxon>
        <taxon>Pentapetalae</taxon>
        <taxon>rosids</taxon>
        <taxon>malvids</taxon>
        <taxon>Brassicales</taxon>
        <taxon>Brassicaceae</taxon>
        <taxon>Camelineae</taxon>
        <taxon>Camelina</taxon>
    </lineage>
</organism>
<dbReference type="GeneID" id="104734795"/>
<evidence type="ECO:0000313" key="3">
    <source>
        <dbReference type="Proteomes" id="UP000694864"/>
    </source>
</evidence>